<dbReference type="InterPro" id="IPR029136">
    <property type="entry name" value="MDM1"/>
</dbReference>
<dbReference type="PANTHER" id="PTHR32078:SF1">
    <property type="entry name" value="NUCLEAR PROTEIN MDM1"/>
    <property type="match status" value="1"/>
</dbReference>
<dbReference type="Proteomes" id="UP000092445">
    <property type="component" value="Unassembled WGS sequence"/>
</dbReference>
<dbReference type="GO" id="GO:0005634">
    <property type="term" value="C:nucleus"/>
    <property type="evidence" value="ECO:0007669"/>
    <property type="project" value="UniProtKB-SubCell"/>
</dbReference>
<evidence type="ECO:0000256" key="9">
    <source>
        <dbReference type="ARBA" id="ARBA00045771"/>
    </source>
</evidence>
<reference evidence="12" key="1">
    <citation type="submission" date="2014-03" db="EMBL/GenBank/DDBJ databases">
        <authorList>
            <person name="Aksoy S."/>
            <person name="Warren W."/>
            <person name="Wilson R.K."/>
        </authorList>
    </citation>
    <scope>NUCLEOTIDE SEQUENCE [LARGE SCALE GENOMIC DNA]</scope>
    <source>
        <strain evidence="12">IAEA</strain>
    </source>
</reference>
<feature type="region of interest" description="Disordered" evidence="10">
    <location>
        <begin position="51"/>
        <end position="77"/>
    </location>
</feature>
<evidence type="ECO:0000256" key="2">
    <source>
        <dbReference type="ARBA" id="ARBA00004123"/>
    </source>
</evidence>
<dbReference type="AlphaFoldDB" id="A0A1A9ZRT9"/>
<keyword evidence="6" id="KW-0493">Microtubule</keyword>
<comment type="function">
    <text evidence="9">Microtubule-binding protein that negatively regulates centriole duplication. Binds to and stabilizes microtubules.</text>
</comment>
<dbReference type="GO" id="GO:0046600">
    <property type="term" value="P:negative regulation of centriole replication"/>
    <property type="evidence" value="ECO:0007669"/>
    <property type="project" value="InterPro"/>
</dbReference>
<keyword evidence="8" id="KW-0539">Nucleus</keyword>
<keyword evidence="12" id="KW-1185">Reference proteome</keyword>
<evidence type="ECO:0000256" key="6">
    <source>
        <dbReference type="ARBA" id="ARBA00022701"/>
    </source>
</evidence>
<dbReference type="GO" id="GO:0005874">
    <property type="term" value="C:microtubule"/>
    <property type="evidence" value="ECO:0007669"/>
    <property type="project" value="UniProtKB-KW"/>
</dbReference>
<evidence type="ECO:0000256" key="1">
    <source>
        <dbReference type="ARBA" id="ARBA00004114"/>
    </source>
</evidence>
<dbReference type="GO" id="GO:0008017">
    <property type="term" value="F:microtubule binding"/>
    <property type="evidence" value="ECO:0007669"/>
    <property type="project" value="InterPro"/>
</dbReference>
<evidence type="ECO:0000256" key="5">
    <source>
        <dbReference type="ARBA" id="ARBA00022490"/>
    </source>
</evidence>
<evidence type="ECO:0000313" key="11">
    <source>
        <dbReference type="EnsemblMetazoa" id="GPAI023062-PA"/>
    </source>
</evidence>
<comment type="subcellular location">
    <subcellularLocation>
        <location evidence="1">Cytoplasm</location>
        <location evidence="1">Cytoskeleton</location>
        <location evidence="1">Microtubule organizing center</location>
        <location evidence="1">Centrosome</location>
        <location evidence="1">Centriole</location>
    </subcellularLocation>
    <subcellularLocation>
        <location evidence="2">Nucleus</location>
    </subcellularLocation>
</comment>
<dbReference type="PANTHER" id="PTHR32078">
    <property type="entry name" value="NUCLEAR PROTEIN MDM1"/>
    <property type="match status" value="1"/>
</dbReference>
<reference evidence="11" key="2">
    <citation type="submission" date="2020-05" db="UniProtKB">
        <authorList>
            <consortium name="EnsemblMetazoa"/>
        </authorList>
    </citation>
    <scope>IDENTIFICATION</scope>
    <source>
        <strain evidence="11">IAEA</strain>
    </source>
</reference>
<evidence type="ECO:0000256" key="8">
    <source>
        <dbReference type="ARBA" id="ARBA00023242"/>
    </source>
</evidence>
<dbReference type="VEuPathDB" id="VectorBase:GPAI023062"/>
<dbReference type="GO" id="GO:0005814">
    <property type="term" value="C:centriole"/>
    <property type="evidence" value="ECO:0007669"/>
    <property type="project" value="UniProtKB-SubCell"/>
</dbReference>
<accession>A0A1A9ZRT9</accession>
<organism evidence="11 12">
    <name type="scientific">Glossina pallidipes</name>
    <name type="common">Tsetse fly</name>
    <dbReference type="NCBI Taxonomy" id="7398"/>
    <lineage>
        <taxon>Eukaryota</taxon>
        <taxon>Metazoa</taxon>
        <taxon>Ecdysozoa</taxon>
        <taxon>Arthropoda</taxon>
        <taxon>Hexapoda</taxon>
        <taxon>Insecta</taxon>
        <taxon>Pterygota</taxon>
        <taxon>Neoptera</taxon>
        <taxon>Endopterygota</taxon>
        <taxon>Diptera</taxon>
        <taxon>Brachycera</taxon>
        <taxon>Muscomorpha</taxon>
        <taxon>Hippoboscoidea</taxon>
        <taxon>Glossinidae</taxon>
        <taxon>Glossina</taxon>
    </lineage>
</organism>
<evidence type="ECO:0000256" key="3">
    <source>
        <dbReference type="ARBA" id="ARBA00010494"/>
    </source>
</evidence>
<name>A0A1A9ZRT9_GLOPL</name>
<dbReference type="Pfam" id="PF15501">
    <property type="entry name" value="MDM1"/>
    <property type="match status" value="1"/>
</dbReference>
<evidence type="ECO:0000256" key="10">
    <source>
        <dbReference type="SAM" id="MobiDB-lite"/>
    </source>
</evidence>
<evidence type="ECO:0000313" key="12">
    <source>
        <dbReference type="Proteomes" id="UP000092445"/>
    </source>
</evidence>
<comment type="similarity">
    <text evidence="3">Belongs to the MDM1 family.</text>
</comment>
<proteinExistence type="inferred from homology"/>
<protein>
    <recommendedName>
        <fullName evidence="4">Nuclear protein MDM1</fullName>
    </recommendedName>
</protein>
<dbReference type="EnsemblMetazoa" id="GPAI023062-RA">
    <property type="protein sequence ID" value="GPAI023062-PA"/>
    <property type="gene ID" value="GPAI023062"/>
</dbReference>
<sequence length="111" mass="13013">MERDSMISSGVHDMLKANEIMIKFFILNRWQLHSEYRSTYRWHEFTGSSRPEVVRRAPAPNPSQFVGATNEPPIPRRKKCPELAYKSHEFIIGSEYTDARNNAANRMPRNF</sequence>
<evidence type="ECO:0000256" key="7">
    <source>
        <dbReference type="ARBA" id="ARBA00023212"/>
    </source>
</evidence>
<keyword evidence="7" id="KW-0206">Cytoskeleton</keyword>
<keyword evidence="5" id="KW-0963">Cytoplasm</keyword>
<evidence type="ECO:0000256" key="4">
    <source>
        <dbReference type="ARBA" id="ARBA00013508"/>
    </source>
</evidence>